<accession>E4Z8Q6</accession>
<proteinExistence type="predicted"/>
<evidence type="ECO:0000313" key="2">
    <source>
        <dbReference type="EMBL" id="CBL94181.1"/>
    </source>
</evidence>
<reference evidence="2" key="1">
    <citation type="submission" date="2010-04" db="EMBL/GenBank/DDBJ databases">
        <title>Genomic organization of the Mal d 1 gene cluster on apple (Malus x domestica) linkage group 16.</title>
        <authorList>
            <person name="Pagliarani G."/>
            <person name="Paris R."/>
            <person name="Arens P."/>
            <person name="Tartarini S."/>
            <person name="Peters S."/>
            <person name="van de Weg E."/>
        </authorList>
    </citation>
    <scope>NUCLEOTIDE SEQUENCE</scope>
</reference>
<sequence length="106" mass="12263">MQEYLTLPHLRECIFNKVSRNTQFSSSPRTPLQNKSHKSKSISYHQGREQEYPISCNLPVISFILILICKDNDKESNMSKPPLKLSMLIGLPDNEPIRYRVDPNTC</sequence>
<dbReference type="EMBL" id="FN823235">
    <property type="protein sequence ID" value="CBL94181.1"/>
    <property type="molecule type" value="Genomic_DNA"/>
</dbReference>
<organism evidence="2">
    <name type="scientific">Malus domestica</name>
    <name type="common">Apple</name>
    <name type="synonym">Pyrus malus</name>
    <dbReference type="NCBI Taxonomy" id="3750"/>
    <lineage>
        <taxon>Eukaryota</taxon>
        <taxon>Viridiplantae</taxon>
        <taxon>Streptophyta</taxon>
        <taxon>Embryophyta</taxon>
        <taxon>Tracheophyta</taxon>
        <taxon>Spermatophyta</taxon>
        <taxon>Magnoliopsida</taxon>
        <taxon>eudicotyledons</taxon>
        <taxon>Gunneridae</taxon>
        <taxon>Pentapetalae</taxon>
        <taxon>rosids</taxon>
        <taxon>fabids</taxon>
        <taxon>Rosales</taxon>
        <taxon>Rosaceae</taxon>
        <taxon>Amygdaloideae</taxon>
        <taxon>Maleae</taxon>
        <taxon>Malus</taxon>
    </lineage>
</organism>
<name>E4Z8Q6_MALDO</name>
<feature type="region of interest" description="Disordered" evidence="1">
    <location>
        <begin position="22"/>
        <end position="44"/>
    </location>
</feature>
<evidence type="ECO:0000256" key="1">
    <source>
        <dbReference type="SAM" id="MobiDB-lite"/>
    </source>
</evidence>
<feature type="compositionally biased region" description="Polar residues" evidence="1">
    <location>
        <begin position="22"/>
        <end position="34"/>
    </location>
</feature>
<dbReference type="AlphaFoldDB" id="E4Z8Q6"/>
<protein>
    <submittedName>
        <fullName evidence="2">Uncharacterized protein</fullName>
    </submittedName>
</protein>